<dbReference type="GO" id="GO:0016740">
    <property type="term" value="F:transferase activity"/>
    <property type="evidence" value="ECO:0007669"/>
    <property type="project" value="UniProtKB-KW"/>
</dbReference>
<dbReference type="VEuPathDB" id="FungiDB:ASPWEDRAFT_33656"/>
<evidence type="ECO:0000313" key="3">
    <source>
        <dbReference type="EMBL" id="OJJ40300.1"/>
    </source>
</evidence>
<feature type="domain" description="Methyltransferase" evidence="2">
    <location>
        <begin position="54"/>
        <end position="202"/>
    </location>
</feature>
<dbReference type="EMBL" id="KV878209">
    <property type="protein sequence ID" value="OJJ40300.1"/>
    <property type="molecule type" value="Genomic_DNA"/>
</dbReference>
<name>A0A1L9RZB1_ASPWE</name>
<gene>
    <name evidence="3" type="ORF">ASPWEDRAFT_33656</name>
</gene>
<dbReference type="SUPFAM" id="SSF53335">
    <property type="entry name" value="S-adenosyl-L-methionine-dependent methyltransferases"/>
    <property type="match status" value="1"/>
</dbReference>
<dbReference type="RefSeq" id="XP_040693976.1">
    <property type="nucleotide sequence ID" value="XM_040833836.1"/>
</dbReference>
<dbReference type="AlphaFoldDB" id="A0A1L9RZB1"/>
<proteinExistence type="predicted"/>
<dbReference type="InterPro" id="IPR025714">
    <property type="entry name" value="Methyltranfer_dom"/>
</dbReference>
<evidence type="ECO:0000259" key="2">
    <source>
        <dbReference type="Pfam" id="PF13847"/>
    </source>
</evidence>
<dbReference type="STRING" id="1073089.A0A1L9RZB1"/>
<organism evidence="3 4">
    <name type="scientific">Aspergillus wentii DTO 134E9</name>
    <dbReference type="NCBI Taxonomy" id="1073089"/>
    <lineage>
        <taxon>Eukaryota</taxon>
        <taxon>Fungi</taxon>
        <taxon>Dikarya</taxon>
        <taxon>Ascomycota</taxon>
        <taxon>Pezizomycotina</taxon>
        <taxon>Eurotiomycetes</taxon>
        <taxon>Eurotiomycetidae</taxon>
        <taxon>Eurotiales</taxon>
        <taxon>Aspergillaceae</taxon>
        <taxon>Aspergillus</taxon>
        <taxon>Aspergillus subgen. Cremei</taxon>
    </lineage>
</organism>
<dbReference type="PANTHER" id="PTHR43861">
    <property type="entry name" value="TRANS-ACONITATE 2-METHYLTRANSFERASE-RELATED"/>
    <property type="match status" value="1"/>
</dbReference>
<dbReference type="Pfam" id="PF13847">
    <property type="entry name" value="Methyltransf_31"/>
    <property type="match status" value="1"/>
</dbReference>
<evidence type="ECO:0000313" key="4">
    <source>
        <dbReference type="Proteomes" id="UP000184383"/>
    </source>
</evidence>
<dbReference type="PANTHER" id="PTHR43861:SF3">
    <property type="entry name" value="PUTATIVE (AFU_ORTHOLOGUE AFUA_2G14390)-RELATED"/>
    <property type="match status" value="1"/>
</dbReference>
<reference evidence="4" key="1">
    <citation type="journal article" date="2017" name="Genome Biol.">
        <title>Comparative genomics reveals high biological diversity and specific adaptations in the industrially and medically important fungal genus Aspergillus.</title>
        <authorList>
            <person name="de Vries R.P."/>
            <person name="Riley R."/>
            <person name="Wiebenga A."/>
            <person name="Aguilar-Osorio G."/>
            <person name="Amillis S."/>
            <person name="Uchima C.A."/>
            <person name="Anderluh G."/>
            <person name="Asadollahi M."/>
            <person name="Askin M."/>
            <person name="Barry K."/>
            <person name="Battaglia E."/>
            <person name="Bayram O."/>
            <person name="Benocci T."/>
            <person name="Braus-Stromeyer S.A."/>
            <person name="Caldana C."/>
            <person name="Canovas D."/>
            <person name="Cerqueira G.C."/>
            <person name="Chen F."/>
            <person name="Chen W."/>
            <person name="Choi C."/>
            <person name="Clum A."/>
            <person name="Dos Santos R.A."/>
            <person name="Damasio A.R."/>
            <person name="Diallinas G."/>
            <person name="Emri T."/>
            <person name="Fekete E."/>
            <person name="Flipphi M."/>
            <person name="Freyberg S."/>
            <person name="Gallo A."/>
            <person name="Gournas C."/>
            <person name="Habgood R."/>
            <person name="Hainaut M."/>
            <person name="Harispe M.L."/>
            <person name="Henrissat B."/>
            <person name="Hilden K.S."/>
            <person name="Hope R."/>
            <person name="Hossain A."/>
            <person name="Karabika E."/>
            <person name="Karaffa L."/>
            <person name="Karanyi Z."/>
            <person name="Krasevec N."/>
            <person name="Kuo A."/>
            <person name="Kusch H."/>
            <person name="LaButti K."/>
            <person name="Lagendijk E.L."/>
            <person name="Lapidus A."/>
            <person name="Levasseur A."/>
            <person name="Lindquist E."/>
            <person name="Lipzen A."/>
            <person name="Logrieco A.F."/>
            <person name="MacCabe A."/>
            <person name="Maekelae M.R."/>
            <person name="Malavazi I."/>
            <person name="Melin P."/>
            <person name="Meyer V."/>
            <person name="Mielnichuk N."/>
            <person name="Miskei M."/>
            <person name="Molnar A.P."/>
            <person name="Mule G."/>
            <person name="Ngan C.Y."/>
            <person name="Orejas M."/>
            <person name="Orosz E."/>
            <person name="Ouedraogo J.P."/>
            <person name="Overkamp K.M."/>
            <person name="Park H.-S."/>
            <person name="Perrone G."/>
            <person name="Piumi F."/>
            <person name="Punt P.J."/>
            <person name="Ram A.F."/>
            <person name="Ramon A."/>
            <person name="Rauscher S."/>
            <person name="Record E."/>
            <person name="Riano-Pachon D.M."/>
            <person name="Robert V."/>
            <person name="Roehrig J."/>
            <person name="Ruller R."/>
            <person name="Salamov A."/>
            <person name="Salih N.S."/>
            <person name="Samson R.A."/>
            <person name="Sandor E."/>
            <person name="Sanguinetti M."/>
            <person name="Schuetze T."/>
            <person name="Sepcic K."/>
            <person name="Shelest E."/>
            <person name="Sherlock G."/>
            <person name="Sophianopoulou V."/>
            <person name="Squina F.M."/>
            <person name="Sun H."/>
            <person name="Susca A."/>
            <person name="Todd R.B."/>
            <person name="Tsang A."/>
            <person name="Unkles S.E."/>
            <person name="van de Wiele N."/>
            <person name="van Rossen-Uffink D."/>
            <person name="Oliveira J.V."/>
            <person name="Vesth T.C."/>
            <person name="Visser J."/>
            <person name="Yu J.-H."/>
            <person name="Zhou M."/>
            <person name="Andersen M.R."/>
            <person name="Archer D.B."/>
            <person name="Baker S.E."/>
            <person name="Benoit I."/>
            <person name="Brakhage A.A."/>
            <person name="Braus G.H."/>
            <person name="Fischer R."/>
            <person name="Frisvad J.C."/>
            <person name="Goldman G.H."/>
            <person name="Houbraken J."/>
            <person name="Oakley B."/>
            <person name="Pocsi I."/>
            <person name="Scazzocchio C."/>
            <person name="Seiboth B."/>
            <person name="vanKuyk P.A."/>
            <person name="Wortman J."/>
            <person name="Dyer P.S."/>
            <person name="Grigoriev I.V."/>
        </authorList>
    </citation>
    <scope>NUCLEOTIDE SEQUENCE [LARGE SCALE GENOMIC DNA]</scope>
    <source>
        <strain evidence="4">DTO 134E9</strain>
    </source>
</reference>
<sequence length="240" mass="26820">MADFTEKNRQYFNKLAGSYKDDFGKALKALAEQIQERRLWISKKWTDTDAGKGEEVKMMEYACGPGAVSMALVPFVTKVVGLDVSDNMVDEFNKNAREAGLSDKMTARKGDLLAETVPDEISGPDFEDFDVVAVSMALHHFAEPDVALKRLGDRLKQGGTCLIVDLVPEGKMFHEMHPDMSEAAATVKKHGFTMEDMKELFEGAGLGMNFDYKVIEKPFEFTKNGTTFRKTIFVARAQRP</sequence>
<dbReference type="OrthoDB" id="66144at2759"/>
<dbReference type="CDD" id="cd02440">
    <property type="entry name" value="AdoMet_MTases"/>
    <property type="match status" value="1"/>
</dbReference>
<evidence type="ECO:0000256" key="1">
    <source>
        <dbReference type="ARBA" id="ARBA00022679"/>
    </source>
</evidence>
<keyword evidence="1" id="KW-0808">Transferase</keyword>
<dbReference type="Gene3D" id="3.40.50.150">
    <property type="entry name" value="Vaccinia Virus protein VP39"/>
    <property type="match status" value="1"/>
</dbReference>
<keyword evidence="4" id="KW-1185">Reference proteome</keyword>
<dbReference type="InterPro" id="IPR029063">
    <property type="entry name" value="SAM-dependent_MTases_sf"/>
</dbReference>
<protein>
    <recommendedName>
        <fullName evidence="2">Methyltransferase domain-containing protein</fullName>
    </recommendedName>
</protein>
<dbReference type="GeneID" id="63749684"/>
<dbReference type="Proteomes" id="UP000184383">
    <property type="component" value="Unassembled WGS sequence"/>
</dbReference>
<accession>A0A1L9RZB1</accession>